<accession>A0A1I6WHH0</accession>
<name>A0A1I6WHH0_9RHOB</name>
<dbReference type="RefSeq" id="WP_092430959.1">
    <property type="nucleotide sequence ID" value="NZ_FNCL01000025.1"/>
</dbReference>
<dbReference type="EMBL" id="FOZW01000022">
    <property type="protein sequence ID" value="SFT25396.1"/>
    <property type="molecule type" value="Genomic_DNA"/>
</dbReference>
<dbReference type="STRING" id="311180.SAMN04488050_1224"/>
<organism evidence="1 2">
    <name type="scientific">Alloyangia pacifica</name>
    <dbReference type="NCBI Taxonomy" id="311180"/>
    <lineage>
        <taxon>Bacteria</taxon>
        <taxon>Pseudomonadati</taxon>
        <taxon>Pseudomonadota</taxon>
        <taxon>Alphaproteobacteria</taxon>
        <taxon>Rhodobacterales</taxon>
        <taxon>Roseobacteraceae</taxon>
        <taxon>Alloyangia</taxon>
    </lineage>
</organism>
<dbReference type="AlphaFoldDB" id="A0A1I6WHH0"/>
<dbReference type="Proteomes" id="UP000199392">
    <property type="component" value="Unassembled WGS sequence"/>
</dbReference>
<protein>
    <submittedName>
        <fullName evidence="1">Uncharacterized protein</fullName>
    </submittedName>
</protein>
<proteinExistence type="predicted"/>
<dbReference type="OrthoDB" id="7844914at2"/>
<keyword evidence="2" id="KW-1185">Reference proteome</keyword>
<evidence type="ECO:0000313" key="1">
    <source>
        <dbReference type="EMBL" id="SFT25396.1"/>
    </source>
</evidence>
<sequence length="146" mass="16626">MTDLLPITYDNIEALAASAFAKSRDVATAIREDVLHNLNPLERTGPDRLLHRIERRRIFDAETLTEIDVLTDRVARLVQEGTTTVECVDADECNVTPAYWTAQRRTREADELGRALMFLYDLQETLLAVHDLMHAERAIEAMRMAS</sequence>
<gene>
    <name evidence="1" type="ORF">SAMN04488050_1224</name>
</gene>
<evidence type="ECO:0000313" key="2">
    <source>
        <dbReference type="Proteomes" id="UP000199392"/>
    </source>
</evidence>
<reference evidence="2" key="1">
    <citation type="submission" date="2016-10" db="EMBL/GenBank/DDBJ databases">
        <authorList>
            <person name="Varghese N."/>
            <person name="Submissions S."/>
        </authorList>
    </citation>
    <scope>NUCLEOTIDE SEQUENCE [LARGE SCALE GENOMIC DNA]</scope>
    <source>
        <strain evidence="2">DSM 26894</strain>
    </source>
</reference>